<keyword evidence="1" id="KW-0732">Signal</keyword>
<evidence type="ECO:0008006" key="4">
    <source>
        <dbReference type="Google" id="ProtNLM"/>
    </source>
</evidence>
<dbReference type="InterPro" id="IPR036278">
    <property type="entry name" value="Sialidase_sf"/>
</dbReference>
<evidence type="ECO:0000313" key="2">
    <source>
        <dbReference type="EMBL" id="KGM55779.1"/>
    </source>
</evidence>
<proteinExistence type="predicted"/>
<dbReference type="STRING" id="1385517.N800_11720"/>
<sequence>MLPLLSVLLAVAQAGCASLGVVTGQDPATLAAMQSETAATTSIASSRHRVVVAFNDMTGNEDTIVLGPNSRVIRRGASLAGWSYSEDLGRTWTYGGKLAPPAGWSILWSDPAITTSRIDPSVVFVSYLAAPDAKFPASGLNDTPASAMGGACIARSLDGGVTFTHYQCVTTNHNFYDGASMAASPCGEIYAAYFDLTTTRIRVWRASSHNAPFEEIADPFPRLTVGSHPRLRTSADSWLYVATEVRATSGQSFVYMNRYRDGQWRTPTQVSEAVAGGIATIDLGTRVLGSPLTIRGAPQFSFDIGAASEGGNDAVRILYTRRNGARLYIEGAACAADLGQCHPVPQWRSSPGGAGDTVDAFNPNVTTWAGTMSRPPVWTSSFYVRNGPKVTGVGLASMTLGYFNGTPLGIPVTVLGDIRVCSDIRGYWGDYDDMLHVGFDKATPVFIRFTSSDHGKGCTYRWQHAAQHQHVQSVRQPR</sequence>
<organism evidence="2 3">
    <name type="scientific">Lysobacter daejeonensis GH1-9</name>
    <dbReference type="NCBI Taxonomy" id="1385517"/>
    <lineage>
        <taxon>Bacteria</taxon>
        <taxon>Pseudomonadati</taxon>
        <taxon>Pseudomonadota</taxon>
        <taxon>Gammaproteobacteria</taxon>
        <taxon>Lysobacterales</taxon>
        <taxon>Lysobacteraceae</taxon>
        <taxon>Aerolutibacter</taxon>
    </lineage>
</organism>
<dbReference type="EMBL" id="AVPU01000003">
    <property type="protein sequence ID" value="KGM55779.1"/>
    <property type="molecule type" value="Genomic_DNA"/>
</dbReference>
<dbReference type="CDD" id="cd15482">
    <property type="entry name" value="Sialidase_non-viral"/>
    <property type="match status" value="1"/>
</dbReference>
<dbReference type="AlphaFoldDB" id="A0A0A0EZ06"/>
<evidence type="ECO:0000313" key="3">
    <source>
        <dbReference type="Proteomes" id="UP000029998"/>
    </source>
</evidence>
<keyword evidence="3" id="KW-1185">Reference proteome</keyword>
<evidence type="ECO:0000256" key="1">
    <source>
        <dbReference type="SAM" id="SignalP"/>
    </source>
</evidence>
<reference evidence="2 3" key="1">
    <citation type="submission" date="2013-08" db="EMBL/GenBank/DDBJ databases">
        <title>Genome sequencing of Lysobacter.</title>
        <authorList>
            <person name="Zhang S."/>
            <person name="Wang G."/>
        </authorList>
    </citation>
    <scope>NUCLEOTIDE SEQUENCE [LARGE SCALE GENOMIC DNA]</scope>
    <source>
        <strain evidence="2 3">GH1-9</strain>
    </source>
</reference>
<accession>A0A0A0EZ06</accession>
<name>A0A0A0EZ06_9GAMM</name>
<dbReference type="Proteomes" id="UP000029998">
    <property type="component" value="Unassembled WGS sequence"/>
</dbReference>
<gene>
    <name evidence="2" type="ORF">N800_11720</name>
</gene>
<feature type="signal peptide" evidence="1">
    <location>
        <begin position="1"/>
        <end position="17"/>
    </location>
</feature>
<dbReference type="SUPFAM" id="SSF50939">
    <property type="entry name" value="Sialidases"/>
    <property type="match status" value="1"/>
</dbReference>
<protein>
    <recommendedName>
        <fullName evidence="4">Exo-alpha-sialidase</fullName>
    </recommendedName>
</protein>
<feature type="chain" id="PRO_5001962546" description="Exo-alpha-sialidase" evidence="1">
    <location>
        <begin position="18"/>
        <end position="478"/>
    </location>
</feature>
<comment type="caution">
    <text evidence="2">The sequence shown here is derived from an EMBL/GenBank/DDBJ whole genome shotgun (WGS) entry which is preliminary data.</text>
</comment>